<evidence type="ECO:0000313" key="4">
    <source>
        <dbReference type="EMBL" id="NQV65786.1"/>
    </source>
</evidence>
<dbReference type="EMBL" id="JABMOJ010000396">
    <property type="protein sequence ID" value="NQV65786.1"/>
    <property type="molecule type" value="Genomic_DNA"/>
</dbReference>
<evidence type="ECO:0000256" key="1">
    <source>
        <dbReference type="ARBA" id="ARBA00022729"/>
    </source>
</evidence>
<evidence type="ECO:0000259" key="3">
    <source>
        <dbReference type="Pfam" id="PF22678"/>
    </source>
</evidence>
<name>A0A972VY88_9GAMM</name>
<feature type="domain" description="Cytochrome c-type protein NrfB-like" evidence="3">
    <location>
        <begin position="67"/>
        <end position="159"/>
    </location>
</feature>
<dbReference type="InterPro" id="IPR053875">
    <property type="entry name" value="Cytochrom_c_NrfB-like_dom"/>
</dbReference>
<accession>A0A972VY88</accession>
<dbReference type="NCBIfam" id="TIGR03508">
    <property type="entry name" value="decahem_SO"/>
    <property type="match status" value="1"/>
</dbReference>
<sequence length="308" mass="33389">MFLIRTTSDLPSTRITLLHWILCWVLGGSVGLALPFSSEAAAMSCSTCHPNQQINLGFKHDSNQVTCQQCHGESAEHLKNPMQSPTQTFSGVPADSDLNAHNGEPFVAERQNQACLGCHNDTQRLHWPFGAHSLAGVKCTDCHQSHSQQDAVMARSTQAEICTDCHQDIKALLNYPSRHPVAEGQVICSDCHDPHGNVGDHALKTANPTDTCTQCHPETRGPFLFEHDPVTEDCGLCHQPHGSTIESMLVARTPFLCQQCHMSSGHPSRLADGTALDSGDNNLLARGCSNCHSQVHGSNHPAGSRLTR</sequence>
<dbReference type="GO" id="GO:0016491">
    <property type="term" value="F:oxidoreductase activity"/>
    <property type="evidence" value="ECO:0007669"/>
    <property type="project" value="TreeGrafter"/>
</dbReference>
<feature type="domain" description="Doubled CXXCH motif" evidence="2">
    <location>
        <begin position="179"/>
        <end position="220"/>
    </location>
</feature>
<dbReference type="NCBIfam" id="TIGR01905">
    <property type="entry name" value="paired_CXXCH_1"/>
    <property type="match status" value="1"/>
</dbReference>
<dbReference type="Gene3D" id="1.10.1130.10">
    <property type="entry name" value="Flavocytochrome C3, Chain A"/>
    <property type="match status" value="1"/>
</dbReference>
<dbReference type="AlphaFoldDB" id="A0A972VY88"/>
<dbReference type="Pfam" id="PF09699">
    <property type="entry name" value="Paired_CXXCH_1"/>
    <property type="match status" value="2"/>
</dbReference>
<organism evidence="4 5">
    <name type="scientific">SAR86 cluster bacterium</name>
    <dbReference type="NCBI Taxonomy" id="2030880"/>
    <lineage>
        <taxon>Bacteria</taxon>
        <taxon>Pseudomonadati</taxon>
        <taxon>Pseudomonadota</taxon>
        <taxon>Gammaproteobacteria</taxon>
        <taxon>SAR86 cluster</taxon>
    </lineage>
</organism>
<dbReference type="PANTHER" id="PTHR35038">
    <property type="entry name" value="DISSIMILATORY SULFITE REDUCTASE SIRA"/>
    <property type="match status" value="1"/>
</dbReference>
<dbReference type="Proteomes" id="UP000754644">
    <property type="component" value="Unassembled WGS sequence"/>
</dbReference>
<evidence type="ECO:0000259" key="2">
    <source>
        <dbReference type="Pfam" id="PF09699"/>
    </source>
</evidence>
<dbReference type="Gene3D" id="3.90.10.10">
    <property type="entry name" value="Cytochrome C3"/>
    <property type="match status" value="1"/>
</dbReference>
<keyword evidence="1" id="KW-0732">Signal</keyword>
<dbReference type="InterPro" id="IPR020015">
    <property type="entry name" value="Decahaem_cyt-c_DmsE"/>
</dbReference>
<dbReference type="InterPro" id="IPR010177">
    <property type="entry name" value="Paired_CXXCH_1"/>
</dbReference>
<dbReference type="PANTHER" id="PTHR35038:SF8">
    <property type="entry name" value="C-TYPE POLYHEME CYTOCHROME OMCC"/>
    <property type="match status" value="1"/>
</dbReference>
<proteinExistence type="predicted"/>
<dbReference type="Pfam" id="PF22678">
    <property type="entry name" value="Cytochrom_c_NrfB-like"/>
    <property type="match status" value="1"/>
</dbReference>
<dbReference type="SUPFAM" id="SSF48695">
    <property type="entry name" value="Multiheme cytochromes"/>
    <property type="match status" value="1"/>
</dbReference>
<comment type="caution">
    <text evidence="4">The sequence shown here is derived from an EMBL/GenBank/DDBJ whole genome shotgun (WGS) entry which is preliminary data.</text>
</comment>
<feature type="domain" description="Doubled CXXCH motif" evidence="2">
    <location>
        <begin position="227"/>
        <end position="263"/>
    </location>
</feature>
<evidence type="ECO:0000313" key="5">
    <source>
        <dbReference type="Proteomes" id="UP000754644"/>
    </source>
</evidence>
<dbReference type="InterPro" id="IPR051829">
    <property type="entry name" value="Multiheme_Cytochr_ET"/>
</dbReference>
<dbReference type="InterPro" id="IPR036280">
    <property type="entry name" value="Multihaem_cyt_sf"/>
</dbReference>
<dbReference type="Gene3D" id="1.10.287.3080">
    <property type="match status" value="2"/>
</dbReference>
<protein>
    <submittedName>
        <fullName evidence="4">DmsE family decaheme c-type cytochrome</fullName>
    </submittedName>
</protein>
<gene>
    <name evidence="4" type="ORF">HQ497_10520</name>
</gene>
<reference evidence="4" key="1">
    <citation type="submission" date="2020-05" db="EMBL/GenBank/DDBJ databases">
        <title>Sulfur intermediates as new biogeochemical hubs in an aquatic model microbial ecosystem.</title>
        <authorList>
            <person name="Vigneron A."/>
        </authorList>
    </citation>
    <scope>NUCLEOTIDE SEQUENCE</scope>
    <source>
        <strain evidence="4">Bin.250</strain>
    </source>
</reference>